<dbReference type="InterPro" id="IPR032710">
    <property type="entry name" value="NTF2-like_dom_sf"/>
</dbReference>
<dbReference type="AlphaFoldDB" id="A0A387BUA2"/>
<sequence>MNATTFTTPSQEEAAGVVRRYVQQWNEPNPLLRHDAIRQMWTRDAAHFTPTREFRGHEALFRRITEAHEQFVSGGIAVFAPGDWFYRSQRAVALSWSMLSSAGEKIGGGYDLLLLDDASHIRKDWQFSTPTVAVAELNQRAEAQLASNGSVPGRRLSGHAAAHHGALWADWVDPSSHTAGVDVVIDEAMKSILYRFEKTTEGLPW</sequence>
<gene>
    <name evidence="1" type="ORF">D7I44_14355</name>
</gene>
<evidence type="ECO:0000313" key="2">
    <source>
        <dbReference type="Proteomes" id="UP000275069"/>
    </source>
</evidence>
<evidence type="ECO:0008006" key="3">
    <source>
        <dbReference type="Google" id="ProtNLM"/>
    </source>
</evidence>
<dbReference type="EMBL" id="CP032624">
    <property type="protein sequence ID" value="AYG04589.1"/>
    <property type="molecule type" value="Genomic_DNA"/>
</dbReference>
<dbReference type="SUPFAM" id="SSF54427">
    <property type="entry name" value="NTF2-like"/>
    <property type="match status" value="1"/>
</dbReference>
<keyword evidence="2" id="KW-1185">Reference proteome</keyword>
<dbReference type="RefSeq" id="WP_120790119.1">
    <property type="nucleotide sequence ID" value="NZ_CP032624.1"/>
</dbReference>
<protein>
    <recommendedName>
        <fullName evidence="3">SnoaL-like domain-containing protein</fullName>
    </recommendedName>
</protein>
<dbReference type="Gene3D" id="3.10.450.50">
    <property type="match status" value="1"/>
</dbReference>
<evidence type="ECO:0000313" key="1">
    <source>
        <dbReference type="EMBL" id="AYG04589.1"/>
    </source>
</evidence>
<reference evidence="1 2" key="1">
    <citation type="submission" date="2018-09" db="EMBL/GenBank/DDBJ databases">
        <title>Genome sequencing of strain 2DFW10M-5.</title>
        <authorList>
            <person name="Heo J."/>
            <person name="Kim S.-J."/>
            <person name="Kwon S.-W."/>
        </authorList>
    </citation>
    <scope>NUCLEOTIDE SEQUENCE [LARGE SCALE GENOMIC DNA]</scope>
    <source>
        <strain evidence="1 2">2DFW10M-5</strain>
    </source>
</reference>
<organism evidence="1 2">
    <name type="scientific">Gryllotalpicola protaetiae</name>
    <dbReference type="NCBI Taxonomy" id="2419771"/>
    <lineage>
        <taxon>Bacteria</taxon>
        <taxon>Bacillati</taxon>
        <taxon>Actinomycetota</taxon>
        <taxon>Actinomycetes</taxon>
        <taxon>Micrococcales</taxon>
        <taxon>Microbacteriaceae</taxon>
        <taxon>Gryllotalpicola</taxon>
    </lineage>
</organism>
<accession>A0A387BUA2</accession>
<name>A0A387BUA2_9MICO</name>
<dbReference type="KEGG" id="gry:D7I44_14355"/>
<dbReference type="Proteomes" id="UP000275069">
    <property type="component" value="Chromosome"/>
</dbReference>
<dbReference type="OrthoDB" id="8722217at2"/>
<proteinExistence type="predicted"/>